<dbReference type="OrthoDB" id="9810154at2"/>
<name>A0A429Z2U4_9HYPH</name>
<protein>
    <submittedName>
        <fullName evidence="1">Histidine phosphatase family protein</fullName>
    </submittedName>
</protein>
<dbReference type="EMBL" id="RWKW01000005">
    <property type="protein sequence ID" value="RST88035.1"/>
    <property type="molecule type" value="Genomic_DNA"/>
</dbReference>
<dbReference type="CDD" id="cd07067">
    <property type="entry name" value="HP_PGM_like"/>
    <property type="match status" value="1"/>
</dbReference>
<dbReference type="SMART" id="SM00855">
    <property type="entry name" value="PGAM"/>
    <property type="match status" value="1"/>
</dbReference>
<dbReference type="Gene3D" id="3.40.50.1240">
    <property type="entry name" value="Phosphoglycerate mutase-like"/>
    <property type="match status" value="1"/>
</dbReference>
<organism evidence="1 2">
    <name type="scientific">Aquibium carbonis</name>
    <dbReference type="NCBI Taxonomy" id="2495581"/>
    <lineage>
        <taxon>Bacteria</taxon>
        <taxon>Pseudomonadati</taxon>
        <taxon>Pseudomonadota</taxon>
        <taxon>Alphaproteobacteria</taxon>
        <taxon>Hyphomicrobiales</taxon>
        <taxon>Phyllobacteriaceae</taxon>
        <taxon>Aquibium</taxon>
    </lineage>
</organism>
<dbReference type="Proteomes" id="UP000278398">
    <property type="component" value="Unassembled WGS sequence"/>
</dbReference>
<dbReference type="AlphaFoldDB" id="A0A429Z2U4"/>
<gene>
    <name evidence="1" type="ORF">EJC49_02545</name>
</gene>
<keyword evidence="2" id="KW-1185">Reference proteome</keyword>
<comment type="caution">
    <text evidence="1">The sequence shown here is derived from an EMBL/GenBank/DDBJ whole genome shotgun (WGS) entry which is preliminary data.</text>
</comment>
<dbReference type="RefSeq" id="WP_126697890.1">
    <property type="nucleotide sequence ID" value="NZ_RWKW01000005.1"/>
</dbReference>
<dbReference type="PANTHER" id="PTHR47623:SF1">
    <property type="entry name" value="OS09G0287300 PROTEIN"/>
    <property type="match status" value="1"/>
</dbReference>
<dbReference type="PANTHER" id="PTHR47623">
    <property type="entry name" value="OS09G0287300 PROTEIN"/>
    <property type="match status" value="1"/>
</dbReference>
<proteinExistence type="predicted"/>
<evidence type="ECO:0000313" key="2">
    <source>
        <dbReference type="Proteomes" id="UP000278398"/>
    </source>
</evidence>
<dbReference type="Pfam" id="PF00300">
    <property type="entry name" value="His_Phos_1"/>
    <property type="match status" value="1"/>
</dbReference>
<evidence type="ECO:0000313" key="1">
    <source>
        <dbReference type="EMBL" id="RST88035.1"/>
    </source>
</evidence>
<dbReference type="SUPFAM" id="SSF53254">
    <property type="entry name" value="Phosphoglycerate mutase-like"/>
    <property type="match status" value="1"/>
</dbReference>
<dbReference type="InterPro" id="IPR013078">
    <property type="entry name" value="His_Pase_superF_clade-1"/>
</dbReference>
<sequence>MRELLFLRHAKSSWDDAVLDDIDRPLSGRGRRDAPRMGAMIAGRGWIPDHAIVSPARRTRQTWELVRPSLGNVVTHHDETIYEAAPEAILASIRAAPTDTRRLIVVGHNPGLEGLSAILASDRSDHAGLAALRKKFPTGALARFIVDADWRNLAGGGARLTDFVKPRDL</sequence>
<accession>A0A429Z2U4</accession>
<reference evidence="1 2" key="1">
    <citation type="submission" date="2018-12" db="EMBL/GenBank/DDBJ databases">
        <title>Mesorhizobium carbonis sp. nov., isolated from coal mine water.</title>
        <authorList>
            <person name="Xin W."/>
            <person name="Xu Z."/>
            <person name="Xiang F."/>
            <person name="Zhang J."/>
            <person name="Xi L."/>
            <person name="Liu J."/>
        </authorList>
    </citation>
    <scope>NUCLEOTIDE SEQUENCE [LARGE SCALE GENOMIC DNA]</scope>
    <source>
        <strain evidence="1 2">B2.3</strain>
    </source>
</reference>
<dbReference type="InterPro" id="IPR029033">
    <property type="entry name" value="His_PPase_superfam"/>
</dbReference>